<comment type="caution">
    <text evidence="2">The sequence shown here is derived from an EMBL/GenBank/DDBJ whole genome shotgun (WGS) entry which is preliminary data.</text>
</comment>
<reference evidence="2 3" key="1">
    <citation type="submission" date="2020-04" db="EMBL/GenBank/DDBJ databases">
        <title>Flammeovirga sp. SR4, a novel species isolated from seawater.</title>
        <authorList>
            <person name="Wang X."/>
        </authorList>
    </citation>
    <scope>NUCLEOTIDE SEQUENCE [LARGE SCALE GENOMIC DNA]</scope>
    <source>
        <strain evidence="2 3">SR4</strain>
    </source>
</reference>
<accession>A0A7X8XUZ8</accession>
<dbReference type="PROSITE" id="PS51257">
    <property type="entry name" value="PROKAR_LIPOPROTEIN"/>
    <property type="match status" value="1"/>
</dbReference>
<evidence type="ECO:0000313" key="2">
    <source>
        <dbReference type="EMBL" id="NLR90590.1"/>
    </source>
</evidence>
<keyword evidence="1" id="KW-0732">Signal</keyword>
<evidence type="ECO:0000313" key="3">
    <source>
        <dbReference type="Proteomes" id="UP000585050"/>
    </source>
</evidence>
<evidence type="ECO:0000256" key="1">
    <source>
        <dbReference type="SAM" id="SignalP"/>
    </source>
</evidence>
<dbReference type="RefSeq" id="WP_168881316.1">
    <property type="nucleotide sequence ID" value="NZ_JABAIL010000002.1"/>
</dbReference>
<dbReference type="AlphaFoldDB" id="A0A7X8XUZ8"/>
<name>A0A7X8XUZ8_9BACT</name>
<sequence length="414" mass="45352">MKLSTTSKVAALMTAAAFFGLTSCDKNDEPSAGGGPTEKTVFHVAADVTDPDENVAVFMQPTTNVTDTTLTFMNNGYEMDGERSARVTAAGGRIYNLNYGTGQIYELEHDGNTSYTKVSEVDISHLVGTHPRYAAVSDEMLLAHNVVKTYNEENTEVQITLQIVKISIPGLNFNAENDFIEHDLGTFAIGDSFVGRVDAPVIMDNKVYYGTQYRLLGQPDNGEPSSDRPDAIATVVLDWPTLENPKTVTYEDSKGDTYGYRGKAMHVIDGFVYQINMTTQGSDAVITRLNNQGEYDTSYKFDITDKVGKAVSSINWHHAGEGKGYVALGDPNSDEDNIYEIAYIDVVAQDVQILNEVPKSDMWYYQSGAVDQGKYYMAISPVGADAYIWEFEGTTATKGAQLDGGNIFVQGIYK</sequence>
<feature type="signal peptide" evidence="1">
    <location>
        <begin position="1"/>
        <end position="19"/>
    </location>
</feature>
<organism evidence="2 3">
    <name type="scientific">Flammeovirga agarivorans</name>
    <dbReference type="NCBI Taxonomy" id="2726742"/>
    <lineage>
        <taxon>Bacteria</taxon>
        <taxon>Pseudomonadati</taxon>
        <taxon>Bacteroidota</taxon>
        <taxon>Cytophagia</taxon>
        <taxon>Cytophagales</taxon>
        <taxon>Flammeovirgaceae</taxon>
        <taxon>Flammeovirga</taxon>
    </lineage>
</organism>
<dbReference type="EMBL" id="JABAIL010000002">
    <property type="protein sequence ID" value="NLR90590.1"/>
    <property type="molecule type" value="Genomic_DNA"/>
</dbReference>
<proteinExistence type="predicted"/>
<protein>
    <recommendedName>
        <fullName evidence="4">DUF4374 domain-containing protein</fullName>
    </recommendedName>
</protein>
<dbReference type="Proteomes" id="UP000585050">
    <property type="component" value="Unassembled WGS sequence"/>
</dbReference>
<feature type="chain" id="PRO_5031266381" description="DUF4374 domain-containing protein" evidence="1">
    <location>
        <begin position="20"/>
        <end position="414"/>
    </location>
</feature>
<keyword evidence="3" id="KW-1185">Reference proteome</keyword>
<evidence type="ECO:0008006" key="4">
    <source>
        <dbReference type="Google" id="ProtNLM"/>
    </source>
</evidence>
<gene>
    <name evidence="2" type="ORF">HGP29_05200</name>
</gene>